<gene>
    <name evidence="5" type="ORF">PHYBLDRAFT_178567</name>
</gene>
<dbReference type="GO" id="GO:0005886">
    <property type="term" value="C:plasma membrane"/>
    <property type="evidence" value="ECO:0007669"/>
    <property type="project" value="TreeGrafter"/>
</dbReference>
<dbReference type="GO" id="GO:0005737">
    <property type="term" value="C:cytoplasm"/>
    <property type="evidence" value="ECO:0007669"/>
    <property type="project" value="TreeGrafter"/>
</dbReference>
<feature type="domain" description="EF-hand" evidence="4">
    <location>
        <begin position="60"/>
        <end position="95"/>
    </location>
</feature>
<proteinExistence type="predicted"/>
<protein>
    <submittedName>
        <fullName evidence="5">Uncharacterized protein</fullName>
    </submittedName>
</protein>
<feature type="compositionally biased region" description="Polar residues" evidence="2">
    <location>
        <begin position="561"/>
        <end position="578"/>
    </location>
</feature>
<name>A0A162V6M0_PHYB8</name>
<dbReference type="InterPro" id="IPR000261">
    <property type="entry name" value="EH_dom"/>
</dbReference>
<dbReference type="GO" id="GO:0016197">
    <property type="term" value="P:endosomal transport"/>
    <property type="evidence" value="ECO:0007669"/>
    <property type="project" value="TreeGrafter"/>
</dbReference>
<dbReference type="PROSITE" id="PS50031">
    <property type="entry name" value="EH"/>
    <property type="match status" value="3"/>
</dbReference>
<feature type="compositionally biased region" description="Polar residues" evidence="2">
    <location>
        <begin position="706"/>
        <end position="718"/>
    </location>
</feature>
<feature type="compositionally biased region" description="Basic and acidic residues" evidence="2">
    <location>
        <begin position="504"/>
        <end position="522"/>
    </location>
</feature>
<dbReference type="InterPro" id="IPR002048">
    <property type="entry name" value="EF_hand_dom"/>
</dbReference>
<evidence type="ECO:0000259" key="3">
    <source>
        <dbReference type="PROSITE" id="PS50031"/>
    </source>
</evidence>
<dbReference type="PANTHER" id="PTHR11216">
    <property type="entry name" value="EH DOMAIN"/>
    <property type="match status" value="1"/>
</dbReference>
<dbReference type="SMART" id="SM00027">
    <property type="entry name" value="EH"/>
    <property type="match status" value="3"/>
</dbReference>
<dbReference type="Gene3D" id="1.10.238.10">
    <property type="entry name" value="EF-hand"/>
    <property type="match status" value="3"/>
</dbReference>
<evidence type="ECO:0000313" key="5">
    <source>
        <dbReference type="EMBL" id="OAD80383.1"/>
    </source>
</evidence>
<dbReference type="InterPro" id="IPR011992">
    <property type="entry name" value="EF-hand-dom_pair"/>
</dbReference>
<dbReference type="VEuPathDB" id="FungiDB:PHYBLDRAFT_178567"/>
<feature type="region of interest" description="Disordered" evidence="2">
    <location>
        <begin position="124"/>
        <end position="143"/>
    </location>
</feature>
<dbReference type="PROSITE" id="PS00018">
    <property type="entry name" value="EF_HAND_1"/>
    <property type="match status" value="1"/>
</dbReference>
<dbReference type="EMBL" id="KV440971">
    <property type="protein sequence ID" value="OAD80383.1"/>
    <property type="molecule type" value="Genomic_DNA"/>
</dbReference>
<sequence>MASTSYQTSSNSGNSSVPWESLMDSQELQIYADLFRKVDVDNKGILLKDEAMTFFRKSDVPNNILAEIWEAADGDNKGFLTDKEFCIALKLIACAQHGTLTGSPILSTTVAKVALPQFDGVTLKNLSKPNRPTPNAPLSPNMNMGAGGNNSADQLTPEERNKYINMFQANNPIDGVLGGDSVKNILIRSKLSPETLHAIWNLADTRKSGTLNQTEFIIAMHYVSQMMKKSIQSLPATLPVHIYTAAAGRFGPSRQFSAVSPVMRQMSTQNTHSITTRQMTGPSAVFTGDQSHHPTRGDLDVSPEELAKYSVFFENLNTNGTGYVSGVDAVHFFRHSKLPESDLAKIWDLADTNSSGQLSKQEFGLAMHLINKRMAGGQIPTSLPGLQRAPTQVVNVTGQSELSGPQYNGQQRSLLETELSSVKNDVRAERDRAERLASQHSSEAQAVHALQEQLSKEKQSLESWKKKAEESEKLLEQEKKKRQELSKELHLCSQETKHYQQRSESAKKETEQVHSEVQEMQKDSFSNNSVFALSNTPSNELFTNIGEKSTPEHSFSHPGSAASSTIQSPSMNPTQFNKSFDPFSGMKSDKGNTADSPKISLNRIKQEHEAHQKRSSSPNVDISDIEVKFPDLNTMEEKFNMSSPKASPAISEAKIPTNSASPVQKPYKPSLDHPFGPNQSPAPTTAFSPKQSKSVAKYGFDLSAFETPSTPENEGTSSVKDELSSLFGSPQPEAAKKEPTTNFDDIFSVTPSSVPAPPTENKKTFADIFF</sequence>
<feature type="region of interest" description="Disordered" evidence="2">
    <location>
        <begin position="546"/>
        <end position="598"/>
    </location>
</feature>
<dbReference type="AlphaFoldDB" id="A0A162V6M0"/>
<dbReference type="CDD" id="cd00052">
    <property type="entry name" value="EH"/>
    <property type="match status" value="3"/>
</dbReference>
<feature type="domain" description="EH" evidence="3">
    <location>
        <begin position="305"/>
        <end position="394"/>
    </location>
</feature>
<dbReference type="RefSeq" id="XP_018298423.1">
    <property type="nucleotide sequence ID" value="XM_018438006.1"/>
</dbReference>
<dbReference type="SMART" id="SM00054">
    <property type="entry name" value="EFh"/>
    <property type="match status" value="4"/>
</dbReference>
<keyword evidence="6" id="KW-1185">Reference proteome</keyword>
<organism evidence="5 6">
    <name type="scientific">Phycomyces blakesleeanus (strain ATCC 8743b / DSM 1359 / FGSC 10004 / NBRC 33097 / NRRL 1555)</name>
    <dbReference type="NCBI Taxonomy" id="763407"/>
    <lineage>
        <taxon>Eukaryota</taxon>
        <taxon>Fungi</taxon>
        <taxon>Fungi incertae sedis</taxon>
        <taxon>Mucoromycota</taxon>
        <taxon>Mucoromycotina</taxon>
        <taxon>Mucoromycetes</taxon>
        <taxon>Mucorales</taxon>
        <taxon>Phycomycetaceae</taxon>
        <taxon>Phycomyces</taxon>
    </lineage>
</organism>
<dbReference type="OrthoDB" id="524326at2759"/>
<dbReference type="InterPro" id="IPR018247">
    <property type="entry name" value="EF_Hand_1_Ca_BS"/>
</dbReference>
<dbReference type="GO" id="GO:0006897">
    <property type="term" value="P:endocytosis"/>
    <property type="evidence" value="ECO:0007669"/>
    <property type="project" value="TreeGrafter"/>
</dbReference>
<feature type="domain" description="EH" evidence="3">
    <location>
        <begin position="159"/>
        <end position="249"/>
    </location>
</feature>
<dbReference type="SUPFAM" id="SSF47473">
    <property type="entry name" value="EF-hand"/>
    <property type="match status" value="3"/>
</dbReference>
<accession>A0A162V6M0</accession>
<feature type="domain" description="EF-hand" evidence="4">
    <location>
        <begin position="191"/>
        <end position="226"/>
    </location>
</feature>
<keyword evidence="1" id="KW-0106">Calcium</keyword>
<dbReference type="GeneID" id="28998912"/>
<feature type="region of interest" description="Disordered" evidence="2">
    <location>
        <begin position="639"/>
        <end position="691"/>
    </location>
</feature>
<feature type="region of interest" description="Disordered" evidence="2">
    <location>
        <begin position="492"/>
        <end position="524"/>
    </location>
</feature>
<dbReference type="Pfam" id="PF12763">
    <property type="entry name" value="EH"/>
    <property type="match status" value="3"/>
</dbReference>
<dbReference type="GO" id="GO:0005509">
    <property type="term" value="F:calcium ion binding"/>
    <property type="evidence" value="ECO:0007669"/>
    <property type="project" value="InterPro"/>
</dbReference>
<feature type="region of interest" description="Disordered" evidence="2">
    <location>
        <begin position="704"/>
        <end position="743"/>
    </location>
</feature>
<evidence type="ECO:0000313" key="6">
    <source>
        <dbReference type="Proteomes" id="UP000077315"/>
    </source>
</evidence>
<evidence type="ECO:0000256" key="2">
    <source>
        <dbReference type="SAM" id="MobiDB-lite"/>
    </source>
</evidence>
<dbReference type="STRING" id="763407.A0A162V6M0"/>
<dbReference type="InParanoid" id="A0A162V6M0"/>
<reference evidence="6" key="1">
    <citation type="submission" date="2015-06" db="EMBL/GenBank/DDBJ databases">
        <title>Expansion of signal transduction pathways in fungi by whole-genome duplication.</title>
        <authorList>
            <consortium name="DOE Joint Genome Institute"/>
            <person name="Corrochano L.M."/>
            <person name="Kuo A."/>
            <person name="Marcet-Houben M."/>
            <person name="Polaino S."/>
            <person name="Salamov A."/>
            <person name="Villalobos J.M."/>
            <person name="Alvarez M.I."/>
            <person name="Avalos J."/>
            <person name="Benito E.P."/>
            <person name="Benoit I."/>
            <person name="Burger G."/>
            <person name="Camino L.P."/>
            <person name="Canovas D."/>
            <person name="Cerda-Olmedo E."/>
            <person name="Cheng J.-F."/>
            <person name="Dominguez A."/>
            <person name="Elias M."/>
            <person name="Eslava A.P."/>
            <person name="Glaser F."/>
            <person name="Grimwood J."/>
            <person name="Gutierrez G."/>
            <person name="Heitman J."/>
            <person name="Henrissat B."/>
            <person name="Iturriaga E.A."/>
            <person name="Lang B.F."/>
            <person name="Lavin J.L."/>
            <person name="Lee S."/>
            <person name="Li W."/>
            <person name="Lindquist E."/>
            <person name="Lopez-Garcia S."/>
            <person name="Luque E.M."/>
            <person name="Marcos A.T."/>
            <person name="Martin J."/>
            <person name="McCluskey K."/>
            <person name="Medina H.R."/>
            <person name="Miralles-Duran A."/>
            <person name="Miyazaki A."/>
            <person name="Munoz-Torres E."/>
            <person name="Oguiza J.A."/>
            <person name="Ohm R."/>
            <person name="Olmedo M."/>
            <person name="Orejas M."/>
            <person name="Ortiz-Castellanos L."/>
            <person name="Pisabarro A.G."/>
            <person name="Rodriguez-Romero J."/>
            <person name="Ruiz-Herrera J."/>
            <person name="Ruiz-Vazquez R."/>
            <person name="Sanz C."/>
            <person name="Schackwitz W."/>
            <person name="Schmutz J."/>
            <person name="Shahriari M."/>
            <person name="Shelest E."/>
            <person name="Silva-Franco F."/>
            <person name="Soanes D."/>
            <person name="Syed K."/>
            <person name="Tagua V.G."/>
            <person name="Talbot N.J."/>
            <person name="Thon M."/>
            <person name="De vries R.P."/>
            <person name="Wiebenga A."/>
            <person name="Yadav J.S."/>
            <person name="Braun E.L."/>
            <person name="Baker S."/>
            <person name="Garre V."/>
            <person name="Horwitz B."/>
            <person name="Torres-Martinez S."/>
            <person name="Idnurm A."/>
            <person name="Herrera-Estrella A."/>
            <person name="Gabaldon T."/>
            <person name="Grigoriev I.V."/>
        </authorList>
    </citation>
    <scope>NUCLEOTIDE SEQUENCE [LARGE SCALE GENOMIC DNA]</scope>
    <source>
        <strain evidence="6">NRRL 1555(-)</strain>
    </source>
</reference>
<dbReference type="PANTHER" id="PTHR11216:SF174">
    <property type="entry name" value="GH06923P"/>
    <property type="match status" value="1"/>
</dbReference>
<dbReference type="PROSITE" id="PS50222">
    <property type="entry name" value="EF_HAND_2"/>
    <property type="match status" value="3"/>
</dbReference>
<feature type="compositionally biased region" description="Polar residues" evidence="2">
    <location>
        <begin position="677"/>
        <end position="691"/>
    </location>
</feature>
<dbReference type="Proteomes" id="UP000077315">
    <property type="component" value="Unassembled WGS sequence"/>
</dbReference>
<evidence type="ECO:0000259" key="4">
    <source>
        <dbReference type="PROSITE" id="PS50222"/>
    </source>
</evidence>
<feature type="domain" description="EF-hand" evidence="4">
    <location>
        <begin position="338"/>
        <end position="373"/>
    </location>
</feature>
<feature type="region of interest" description="Disordered" evidence="2">
    <location>
        <begin position="603"/>
        <end position="622"/>
    </location>
</feature>
<feature type="domain" description="EH" evidence="3">
    <location>
        <begin position="27"/>
        <end position="104"/>
    </location>
</feature>
<evidence type="ECO:0000256" key="1">
    <source>
        <dbReference type="ARBA" id="ARBA00022837"/>
    </source>
</evidence>